<evidence type="ECO:0000259" key="12">
    <source>
        <dbReference type="Pfam" id="PF07730"/>
    </source>
</evidence>
<dbReference type="GO" id="GO:0000155">
    <property type="term" value="F:phosphorelay sensor kinase activity"/>
    <property type="evidence" value="ECO:0007669"/>
    <property type="project" value="InterPro"/>
</dbReference>
<dbReference type="InterPro" id="IPR036890">
    <property type="entry name" value="HATPase_C_sf"/>
</dbReference>
<evidence type="ECO:0000256" key="7">
    <source>
        <dbReference type="ARBA" id="ARBA00022840"/>
    </source>
</evidence>
<dbReference type="Gene3D" id="3.30.565.10">
    <property type="entry name" value="Histidine kinase-like ATPase, C-terminal domain"/>
    <property type="match status" value="1"/>
</dbReference>
<comment type="caution">
    <text evidence="13">The sequence shown here is derived from an EMBL/GenBank/DDBJ whole genome shotgun (WGS) entry which is preliminary data.</text>
</comment>
<dbReference type="PANTHER" id="PTHR24421:SF10">
    <property type="entry name" value="NITRATE_NITRITE SENSOR PROTEIN NARQ"/>
    <property type="match status" value="1"/>
</dbReference>
<keyword evidence="3" id="KW-0597">Phosphoprotein</keyword>
<protein>
    <recommendedName>
        <fullName evidence="2">histidine kinase</fullName>
        <ecNumber evidence="2">2.7.13.3</ecNumber>
    </recommendedName>
</protein>
<dbReference type="InterPro" id="IPR003594">
    <property type="entry name" value="HATPase_dom"/>
</dbReference>
<dbReference type="InterPro" id="IPR011712">
    <property type="entry name" value="Sig_transdc_His_kin_sub3_dim/P"/>
</dbReference>
<evidence type="ECO:0000256" key="9">
    <source>
        <dbReference type="SAM" id="MobiDB-lite"/>
    </source>
</evidence>
<keyword evidence="10" id="KW-1133">Transmembrane helix</keyword>
<feature type="transmembrane region" description="Helical" evidence="10">
    <location>
        <begin position="83"/>
        <end position="112"/>
    </location>
</feature>
<dbReference type="GO" id="GO:0005524">
    <property type="term" value="F:ATP binding"/>
    <property type="evidence" value="ECO:0007669"/>
    <property type="project" value="UniProtKB-KW"/>
</dbReference>
<dbReference type="GO" id="GO:0016020">
    <property type="term" value="C:membrane"/>
    <property type="evidence" value="ECO:0007669"/>
    <property type="project" value="InterPro"/>
</dbReference>
<evidence type="ECO:0000256" key="4">
    <source>
        <dbReference type="ARBA" id="ARBA00022679"/>
    </source>
</evidence>
<keyword evidence="14" id="KW-1185">Reference proteome</keyword>
<dbReference type="GO" id="GO:0046983">
    <property type="term" value="F:protein dimerization activity"/>
    <property type="evidence" value="ECO:0007669"/>
    <property type="project" value="InterPro"/>
</dbReference>
<dbReference type="AlphaFoldDB" id="A0A0F0LMR9"/>
<feature type="domain" description="Signal transduction histidine kinase subgroup 3 dimerisation and phosphoacceptor" evidence="12">
    <location>
        <begin position="214"/>
        <end position="279"/>
    </location>
</feature>
<dbReference type="Pfam" id="PF02518">
    <property type="entry name" value="HATPase_c"/>
    <property type="match status" value="1"/>
</dbReference>
<keyword evidence="10" id="KW-0812">Transmembrane</keyword>
<name>A0A0F0LMR9_9MICO</name>
<dbReference type="PATRIC" id="fig|582680.6.peg.800"/>
<sequence>MTDGSARALDRAASRWQRHPHVADALTTLSWVVLTAVPMFAAESADPAIAARPVGPWGFGLGLVVVAIVATTMVLLRRRNPVLLFLVSVTLPLVLLPFSLDVGAFAVAYAVFAIAVYDRVSRAWIAGAVAYAVTLVLSAVHLLTGFGFTPVNRSGSRLETALTWAAFDLLLLLVALLWGQNAGNRRRYVAALVERARILEHERDQEAQLAALAERSRIARDVHDIVSHSLSVIVRLADGTRAVFDADPDRAREAVGQIGGVARSSLDEMRRALGVLERPNGQESARTGTGLEDLPRLAEVYRGIGLPVRLDLDLGRAGREGTPGPAAVDAQGIPAGLQMTVFRVVQESLTNALRHAEAPTQVRVEVRVDEDAIHAEIRDDGAVATVAAEGTRSGHGGTPERGRASGSEGAPAPARVGRGLLGMRERAALYGGTLDAGPSGARGWTVRLALPRSGS</sequence>
<dbReference type="EC" id="2.7.13.3" evidence="2"/>
<feature type="region of interest" description="Disordered" evidence="9">
    <location>
        <begin position="388"/>
        <end position="415"/>
    </location>
</feature>
<evidence type="ECO:0000256" key="1">
    <source>
        <dbReference type="ARBA" id="ARBA00000085"/>
    </source>
</evidence>
<evidence type="ECO:0000313" key="13">
    <source>
        <dbReference type="EMBL" id="KJL34522.1"/>
    </source>
</evidence>
<feature type="domain" description="Histidine kinase/HSP90-like ATPase" evidence="11">
    <location>
        <begin position="338"/>
        <end position="452"/>
    </location>
</feature>
<keyword evidence="8" id="KW-0902">Two-component regulatory system</keyword>
<evidence type="ECO:0000256" key="6">
    <source>
        <dbReference type="ARBA" id="ARBA00022777"/>
    </source>
</evidence>
<evidence type="ECO:0000256" key="5">
    <source>
        <dbReference type="ARBA" id="ARBA00022741"/>
    </source>
</evidence>
<feature type="transmembrane region" description="Helical" evidence="10">
    <location>
        <begin position="161"/>
        <end position="179"/>
    </location>
</feature>
<comment type="catalytic activity">
    <reaction evidence="1">
        <text>ATP + protein L-histidine = ADP + protein N-phospho-L-histidine.</text>
        <dbReference type="EC" id="2.7.13.3"/>
    </reaction>
</comment>
<evidence type="ECO:0000256" key="2">
    <source>
        <dbReference type="ARBA" id="ARBA00012438"/>
    </source>
</evidence>
<dbReference type="RefSeq" id="WP_052680052.1">
    <property type="nucleotide sequence ID" value="NZ_JYIX01000027.1"/>
</dbReference>
<evidence type="ECO:0000313" key="14">
    <source>
        <dbReference type="Proteomes" id="UP000033740"/>
    </source>
</evidence>
<keyword evidence="4 13" id="KW-0808">Transferase</keyword>
<feature type="transmembrane region" description="Helical" evidence="10">
    <location>
        <begin position="54"/>
        <end position="76"/>
    </location>
</feature>
<dbReference type="Proteomes" id="UP000033740">
    <property type="component" value="Unassembled WGS sequence"/>
</dbReference>
<dbReference type="Gene3D" id="1.20.5.1930">
    <property type="match status" value="1"/>
</dbReference>
<feature type="transmembrane region" description="Helical" evidence="10">
    <location>
        <begin position="124"/>
        <end position="149"/>
    </location>
</feature>
<accession>A0A0F0LMR9</accession>
<gene>
    <name evidence="13" type="primary">desK_2</name>
    <name evidence="13" type="ORF">RS86_00777</name>
</gene>
<dbReference type="Pfam" id="PF07730">
    <property type="entry name" value="HisKA_3"/>
    <property type="match status" value="1"/>
</dbReference>
<dbReference type="CDD" id="cd16917">
    <property type="entry name" value="HATPase_UhpB-NarQ-NarX-like"/>
    <property type="match status" value="1"/>
</dbReference>
<dbReference type="STRING" id="582680.RS86_00777"/>
<evidence type="ECO:0000256" key="8">
    <source>
        <dbReference type="ARBA" id="ARBA00023012"/>
    </source>
</evidence>
<proteinExistence type="predicted"/>
<keyword evidence="6 13" id="KW-0418">Kinase</keyword>
<dbReference type="SUPFAM" id="SSF55874">
    <property type="entry name" value="ATPase domain of HSP90 chaperone/DNA topoisomerase II/histidine kinase"/>
    <property type="match status" value="1"/>
</dbReference>
<dbReference type="EMBL" id="JYIX01000027">
    <property type="protein sequence ID" value="KJL34522.1"/>
    <property type="molecule type" value="Genomic_DNA"/>
</dbReference>
<feature type="transmembrane region" description="Helical" evidence="10">
    <location>
        <begin position="21"/>
        <end position="42"/>
    </location>
</feature>
<dbReference type="InterPro" id="IPR050482">
    <property type="entry name" value="Sensor_HK_TwoCompSys"/>
</dbReference>
<evidence type="ECO:0000259" key="11">
    <source>
        <dbReference type="Pfam" id="PF02518"/>
    </source>
</evidence>
<keyword evidence="10" id="KW-0472">Membrane</keyword>
<evidence type="ECO:0000256" key="10">
    <source>
        <dbReference type="SAM" id="Phobius"/>
    </source>
</evidence>
<dbReference type="PANTHER" id="PTHR24421">
    <property type="entry name" value="NITRATE/NITRITE SENSOR PROTEIN NARX-RELATED"/>
    <property type="match status" value="1"/>
</dbReference>
<organism evidence="13 14">
    <name type="scientific">Microbacterium azadirachtae</name>
    <dbReference type="NCBI Taxonomy" id="582680"/>
    <lineage>
        <taxon>Bacteria</taxon>
        <taxon>Bacillati</taxon>
        <taxon>Actinomycetota</taxon>
        <taxon>Actinomycetes</taxon>
        <taxon>Micrococcales</taxon>
        <taxon>Microbacteriaceae</taxon>
        <taxon>Microbacterium</taxon>
    </lineage>
</organism>
<reference evidence="13 14" key="1">
    <citation type="submission" date="2015-02" db="EMBL/GenBank/DDBJ databases">
        <title>Draft genome sequences of ten Microbacterium spp. with emphasis on heavy metal contaminated environments.</title>
        <authorList>
            <person name="Corretto E."/>
        </authorList>
    </citation>
    <scope>NUCLEOTIDE SEQUENCE [LARGE SCALE GENOMIC DNA]</scope>
    <source>
        <strain evidence="13 14">ARN176</strain>
    </source>
</reference>
<keyword evidence="5" id="KW-0547">Nucleotide-binding</keyword>
<evidence type="ECO:0000256" key="3">
    <source>
        <dbReference type="ARBA" id="ARBA00022553"/>
    </source>
</evidence>
<keyword evidence="7" id="KW-0067">ATP-binding</keyword>